<dbReference type="SMART" id="SM00382">
    <property type="entry name" value="AAA"/>
    <property type="match status" value="1"/>
</dbReference>
<dbReference type="VEuPathDB" id="FungiDB:SDRG_09749"/>
<keyword evidence="12" id="KW-1185">Reference proteome</keyword>
<dbReference type="InterPro" id="IPR003439">
    <property type="entry name" value="ABC_transporter-like_ATP-bd"/>
</dbReference>
<dbReference type="eggNOG" id="KOG0055">
    <property type="taxonomic scope" value="Eukaryota"/>
</dbReference>
<dbReference type="Pfam" id="PF00005">
    <property type="entry name" value="ABC_tran"/>
    <property type="match status" value="1"/>
</dbReference>
<dbReference type="PROSITE" id="PS00211">
    <property type="entry name" value="ABC_TRANSPORTER_1"/>
    <property type="match status" value="1"/>
</dbReference>
<feature type="transmembrane region" description="Helical" evidence="8">
    <location>
        <begin position="355"/>
        <end position="377"/>
    </location>
</feature>
<feature type="transmembrane region" description="Helical" evidence="8">
    <location>
        <begin position="21"/>
        <end position="42"/>
    </location>
</feature>
<dbReference type="GO" id="GO:0005524">
    <property type="term" value="F:ATP binding"/>
    <property type="evidence" value="ECO:0007669"/>
    <property type="project" value="UniProtKB-KW"/>
</dbReference>
<evidence type="ECO:0000256" key="1">
    <source>
        <dbReference type="ARBA" id="ARBA00004141"/>
    </source>
</evidence>
<dbReference type="AlphaFoldDB" id="T0RKD1"/>
<dbReference type="PANTHER" id="PTHR24221">
    <property type="entry name" value="ATP-BINDING CASSETTE SUB-FAMILY B"/>
    <property type="match status" value="1"/>
</dbReference>
<evidence type="ECO:0000256" key="8">
    <source>
        <dbReference type="SAM" id="Phobius"/>
    </source>
</evidence>
<dbReference type="Gene3D" id="1.20.1560.10">
    <property type="entry name" value="ABC transporter type 1, transmembrane domain"/>
    <property type="match status" value="1"/>
</dbReference>
<evidence type="ECO:0000256" key="7">
    <source>
        <dbReference type="SAM" id="MobiDB-lite"/>
    </source>
</evidence>
<evidence type="ECO:0000313" key="12">
    <source>
        <dbReference type="Proteomes" id="UP000030762"/>
    </source>
</evidence>
<dbReference type="OMA" id="YLLQYIT"/>
<evidence type="ECO:0000313" key="11">
    <source>
        <dbReference type="EMBL" id="EQC32778.1"/>
    </source>
</evidence>
<dbReference type="GO" id="GO:0140359">
    <property type="term" value="F:ABC-type transporter activity"/>
    <property type="evidence" value="ECO:0007669"/>
    <property type="project" value="InterPro"/>
</dbReference>
<evidence type="ECO:0000256" key="6">
    <source>
        <dbReference type="ARBA" id="ARBA00023136"/>
    </source>
</evidence>
<sequence length="992" mass="109910">MPATTTKPLHLRCLALADKRSWHYTLLTVLVLDFTANCLAVAATTTETYADIGLYLRLASTACLGLQLVDLVLRLFGLQGGLCKSFANMADLAVYLCLCGCLGARYIFADNLATAKILKDGFTNHWKVKTKYKLDQIESYIAVGYCMLVTLRILLKPQARTYSKTLHRSPKPDRILIQSLRASIRLLPQITAAAVESMEMELRKVCGAEDGWMLPEAFMVFIERAYKHRPSRMTTTAFLEHFQQVQMVDHQTTTYGMRHVMASTLRHWGNQKLFLVCTMFVVGVAASIVPLLAYLLQYITDRAFPSYVVKRMTQDQIDFMYDSGFQSLYITTYSKNITSDDNGKEVILDFYDKDALVMGVIGLMAICVPFIAADYAMGFFQSKLISRATKHLQTSLLRVILQQPSSFFHDRSEGDLNNLFQADIARVNAMWQAVFWNFLNPVVSISVGFIYLMTLEPIIGSLAFAFAIIIVTSGPQGRAGKRSQYFGSQNAHVAADVQNAIACNKVVHAYEIQAPILAKFGASFGTLRSAQFAKDFWSGIVQIYIESAMFVFVMVMTICLGIKTYRGDITSGEFFACLTLLNRISTPVTVLGGFMRVAIGNASSLQRLDEILVQADKTAKQLQQSDMTLPELPKMQHALTVDHVSFKYDAESPHWILKDVSALFKKGEYACIVGPSGCGKSTLLGCLMQFYPISAGTLRLDSYDTQHYSKASLADQTAVVFQDGGVLNGSILDNIAYGRDGATREMCLEAAKLAECHVFVDGLKDGYDTIIGQHAVVNLSGGQIQRICLARALVRQPSLLLLDEATSALDPETEASIVQTLEKLVRSLHMTIISVTHRIATTQNADAIFVMQNGEIVEQGTYNELLFKPNSVFGELAKTKESQKPDRFIRFGSRASMGGDASTTFAALERLARGLENRSMMERSRTGSHTPGRIRSQNGSQLRGTNLEVSTPMLEPVGGNLRYMRTESSQDTSVPIHMGRQPKDNDGSYIVL</sequence>
<dbReference type="Gene3D" id="3.40.50.300">
    <property type="entry name" value="P-loop containing nucleotide triphosphate hydrolases"/>
    <property type="match status" value="1"/>
</dbReference>
<dbReference type="InterPro" id="IPR003593">
    <property type="entry name" value="AAA+_ATPase"/>
</dbReference>
<evidence type="ECO:0000256" key="2">
    <source>
        <dbReference type="ARBA" id="ARBA00022692"/>
    </source>
</evidence>
<dbReference type="Pfam" id="PF00664">
    <property type="entry name" value="ABC_membrane"/>
    <property type="match status" value="1"/>
</dbReference>
<evidence type="ECO:0000256" key="3">
    <source>
        <dbReference type="ARBA" id="ARBA00022741"/>
    </source>
</evidence>
<dbReference type="PANTHER" id="PTHR24221:SF620">
    <property type="entry name" value="ABC TRANSMEMBRANE TYPE-1 DOMAIN-CONTAINING PROTEIN"/>
    <property type="match status" value="1"/>
</dbReference>
<gene>
    <name evidence="11" type="ORF">SDRG_09749</name>
</gene>
<dbReference type="InterPro" id="IPR017871">
    <property type="entry name" value="ABC_transporter-like_CS"/>
</dbReference>
<dbReference type="RefSeq" id="XP_008613922.1">
    <property type="nucleotide sequence ID" value="XM_008615700.1"/>
</dbReference>
<feature type="compositionally biased region" description="Polar residues" evidence="7">
    <location>
        <begin position="935"/>
        <end position="949"/>
    </location>
</feature>
<proteinExistence type="predicted"/>
<feature type="transmembrane region" description="Helical" evidence="8">
    <location>
        <begin position="434"/>
        <end position="452"/>
    </location>
</feature>
<dbReference type="PROSITE" id="PS50893">
    <property type="entry name" value="ABC_TRANSPORTER_2"/>
    <property type="match status" value="1"/>
</dbReference>
<dbReference type="PROSITE" id="PS50929">
    <property type="entry name" value="ABC_TM1F"/>
    <property type="match status" value="1"/>
</dbReference>
<protein>
    <submittedName>
        <fullName evidence="11">Uncharacterized protein</fullName>
    </submittedName>
</protein>
<evidence type="ECO:0000259" key="10">
    <source>
        <dbReference type="PROSITE" id="PS50929"/>
    </source>
</evidence>
<dbReference type="InterPro" id="IPR027417">
    <property type="entry name" value="P-loop_NTPase"/>
</dbReference>
<dbReference type="STRING" id="1156394.T0RKD1"/>
<feature type="transmembrane region" description="Helical" evidence="8">
    <location>
        <begin position="89"/>
        <end position="108"/>
    </location>
</feature>
<dbReference type="Proteomes" id="UP000030762">
    <property type="component" value="Unassembled WGS sequence"/>
</dbReference>
<evidence type="ECO:0000259" key="9">
    <source>
        <dbReference type="PROSITE" id="PS50893"/>
    </source>
</evidence>
<dbReference type="InParanoid" id="T0RKD1"/>
<feature type="transmembrane region" description="Helical" evidence="8">
    <location>
        <begin position="543"/>
        <end position="565"/>
    </location>
</feature>
<dbReference type="SUPFAM" id="SSF52540">
    <property type="entry name" value="P-loop containing nucleoside triphosphate hydrolases"/>
    <property type="match status" value="1"/>
</dbReference>
<organism evidence="11 12">
    <name type="scientific">Saprolegnia diclina (strain VS20)</name>
    <dbReference type="NCBI Taxonomy" id="1156394"/>
    <lineage>
        <taxon>Eukaryota</taxon>
        <taxon>Sar</taxon>
        <taxon>Stramenopiles</taxon>
        <taxon>Oomycota</taxon>
        <taxon>Saprolegniomycetes</taxon>
        <taxon>Saprolegniales</taxon>
        <taxon>Saprolegniaceae</taxon>
        <taxon>Saprolegnia</taxon>
    </lineage>
</organism>
<name>T0RKD1_SAPDV</name>
<reference evidence="11 12" key="1">
    <citation type="submission" date="2012-04" db="EMBL/GenBank/DDBJ databases">
        <title>The Genome Sequence of Saprolegnia declina VS20.</title>
        <authorList>
            <consortium name="The Broad Institute Genome Sequencing Platform"/>
            <person name="Russ C."/>
            <person name="Nusbaum C."/>
            <person name="Tyler B."/>
            <person name="van West P."/>
            <person name="Dieguez-Uribeondo J."/>
            <person name="de Bruijn I."/>
            <person name="Tripathy S."/>
            <person name="Jiang R."/>
            <person name="Young S.K."/>
            <person name="Zeng Q."/>
            <person name="Gargeya S."/>
            <person name="Fitzgerald M."/>
            <person name="Haas B."/>
            <person name="Abouelleil A."/>
            <person name="Alvarado L."/>
            <person name="Arachchi H.M."/>
            <person name="Berlin A."/>
            <person name="Chapman S.B."/>
            <person name="Goldberg J."/>
            <person name="Griggs A."/>
            <person name="Gujja S."/>
            <person name="Hansen M."/>
            <person name="Howarth C."/>
            <person name="Imamovic A."/>
            <person name="Larimer J."/>
            <person name="McCowen C."/>
            <person name="Montmayeur A."/>
            <person name="Murphy C."/>
            <person name="Neiman D."/>
            <person name="Pearson M."/>
            <person name="Priest M."/>
            <person name="Roberts A."/>
            <person name="Saif S."/>
            <person name="Shea T."/>
            <person name="Sisk P."/>
            <person name="Sykes S."/>
            <person name="Wortman J."/>
            <person name="Nusbaum C."/>
            <person name="Birren B."/>
        </authorList>
    </citation>
    <scope>NUCLEOTIDE SEQUENCE [LARGE SCALE GENOMIC DNA]</scope>
    <source>
        <strain evidence="11 12">VS20</strain>
    </source>
</reference>
<keyword evidence="4" id="KW-0067">ATP-binding</keyword>
<feature type="transmembrane region" description="Helical" evidence="8">
    <location>
        <begin position="54"/>
        <end position="77"/>
    </location>
</feature>
<dbReference type="EMBL" id="JH767162">
    <property type="protein sequence ID" value="EQC32778.1"/>
    <property type="molecule type" value="Genomic_DNA"/>
</dbReference>
<feature type="region of interest" description="Disordered" evidence="7">
    <location>
        <begin position="920"/>
        <end position="992"/>
    </location>
</feature>
<evidence type="ECO:0000256" key="5">
    <source>
        <dbReference type="ARBA" id="ARBA00022989"/>
    </source>
</evidence>
<feature type="transmembrane region" description="Helical" evidence="8">
    <location>
        <begin position="273"/>
        <end position="296"/>
    </location>
</feature>
<feature type="domain" description="ABC transporter" evidence="9">
    <location>
        <begin position="639"/>
        <end position="878"/>
    </location>
</feature>
<comment type="subcellular location">
    <subcellularLocation>
        <location evidence="1">Membrane</location>
        <topology evidence="1">Multi-pass membrane protein</topology>
    </subcellularLocation>
</comment>
<dbReference type="GO" id="GO:0016020">
    <property type="term" value="C:membrane"/>
    <property type="evidence" value="ECO:0007669"/>
    <property type="project" value="UniProtKB-SubCell"/>
</dbReference>
<feature type="transmembrane region" description="Helical" evidence="8">
    <location>
        <begin position="137"/>
        <end position="155"/>
    </location>
</feature>
<evidence type="ECO:0000256" key="4">
    <source>
        <dbReference type="ARBA" id="ARBA00022840"/>
    </source>
</evidence>
<dbReference type="InterPro" id="IPR039421">
    <property type="entry name" value="Type_1_exporter"/>
</dbReference>
<accession>T0RKD1</accession>
<keyword evidence="2 8" id="KW-0812">Transmembrane</keyword>
<feature type="domain" description="ABC transmembrane type-1" evidence="10">
    <location>
        <begin position="279"/>
        <end position="600"/>
    </location>
</feature>
<dbReference type="SUPFAM" id="SSF90123">
    <property type="entry name" value="ABC transporter transmembrane region"/>
    <property type="match status" value="1"/>
</dbReference>
<dbReference type="OrthoDB" id="45731at2759"/>
<keyword evidence="3" id="KW-0547">Nucleotide-binding</keyword>
<dbReference type="InterPro" id="IPR036640">
    <property type="entry name" value="ABC1_TM_sf"/>
</dbReference>
<dbReference type="GeneID" id="19950476"/>
<feature type="transmembrane region" description="Helical" evidence="8">
    <location>
        <begin position="458"/>
        <end position="475"/>
    </location>
</feature>
<dbReference type="CDD" id="cd07346">
    <property type="entry name" value="ABC_6TM_exporters"/>
    <property type="match status" value="1"/>
</dbReference>
<dbReference type="GO" id="GO:0016887">
    <property type="term" value="F:ATP hydrolysis activity"/>
    <property type="evidence" value="ECO:0007669"/>
    <property type="project" value="InterPro"/>
</dbReference>
<dbReference type="InterPro" id="IPR011527">
    <property type="entry name" value="ABC1_TM_dom"/>
</dbReference>
<keyword evidence="6 8" id="KW-0472">Membrane</keyword>
<keyword evidence="5 8" id="KW-1133">Transmembrane helix</keyword>